<feature type="region of interest" description="Disordered" evidence="1">
    <location>
        <begin position="11"/>
        <end position="39"/>
    </location>
</feature>
<reference evidence="2" key="1">
    <citation type="submission" date="2021-01" db="EMBL/GenBank/DDBJ databases">
        <title>Chromosome-level genome assembly of a human fungal pathogen reveals clustering of transcriptionally co-regulated genes.</title>
        <authorList>
            <person name="Voorhies M."/>
            <person name="Cohen S."/>
            <person name="Shea T.P."/>
            <person name="Petrus S."/>
            <person name="Munoz J.F."/>
            <person name="Poplawski S."/>
            <person name="Goldman W.E."/>
            <person name="Michael T."/>
            <person name="Cuomo C.A."/>
            <person name="Sil A."/>
            <person name="Beyhan S."/>
        </authorList>
    </citation>
    <scope>NUCLEOTIDE SEQUENCE</scope>
    <source>
        <strain evidence="2">H88</strain>
    </source>
</reference>
<name>A0A8A1LER9_AJEC8</name>
<dbReference type="VEuPathDB" id="FungiDB:I7I53_08004"/>
<accession>A0A8A1LER9</accession>
<evidence type="ECO:0000313" key="3">
    <source>
        <dbReference type="Proteomes" id="UP000663419"/>
    </source>
</evidence>
<dbReference type="AlphaFoldDB" id="A0A8A1LER9"/>
<organism evidence="2 3">
    <name type="scientific">Ajellomyces capsulatus (strain H88)</name>
    <name type="common">Darling's disease fungus</name>
    <name type="synonym">Histoplasma capsulatum</name>
    <dbReference type="NCBI Taxonomy" id="544711"/>
    <lineage>
        <taxon>Eukaryota</taxon>
        <taxon>Fungi</taxon>
        <taxon>Dikarya</taxon>
        <taxon>Ascomycota</taxon>
        <taxon>Pezizomycotina</taxon>
        <taxon>Eurotiomycetes</taxon>
        <taxon>Eurotiomycetidae</taxon>
        <taxon>Onygenales</taxon>
        <taxon>Ajellomycetaceae</taxon>
        <taxon>Histoplasma</taxon>
    </lineage>
</organism>
<proteinExistence type="predicted"/>
<evidence type="ECO:0000256" key="1">
    <source>
        <dbReference type="SAM" id="MobiDB-lite"/>
    </source>
</evidence>
<gene>
    <name evidence="2" type="ORF">I7I53_08004</name>
</gene>
<dbReference type="EMBL" id="CP069103">
    <property type="protein sequence ID" value="QSS52386.1"/>
    <property type="molecule type" value="Genomic_DNA"/>
</dbReference>
<protein>
    <submittedName>
        <fullName evidence="2">Uncharacterized protein</fullName>
    </submittedName>
</protein>
<sequence>MFDPRLQLPIENGSTIGSHALEGSTTKEAPRNSEQQRGSHKMAIIISVLHANKNDLSCWKRCAERLIRVTGSN</sequence>
<dbReference type="Proteomes" id="UP000663419">
    <property type="component" value="Chromosome 2"/>
</dbReference>
<evidence type="ECO:0000313" key="2">
    <source>
        <dbReference type="EMBL" id="QSS52386.1"/>
    </source>
</evidence>
<feature type="compositionally biased region" description="Polar residues" evidence="1">
    <location>
        <begin position="12"/>
        <end position="36"/>
    </location>
</feature>